<evidence type="ECO:0000313" key="3">
    <source>
        <dbReference type="EMBL" id="ABU96883.1"/>
    </source>
</evidence>
<dbReference type="EMBL" id="EU100883">
    <property type="protein sequence ID" value="ABU96883.1"/>
    <property type="molecule type" value="Genomic_DNA"/>
</dbReference>
<dbReference type="InterPro" id="IPR036465">
    <property type="entry name" value="vWFA_dom_sf"/>
</dbReference>
<sequence length="563" mass="62742">MLLTQEGLKQVSKLRALSPTVAAAYIMEATEVASKVLTNGGKVVPYVAYLSQQDLPDHLAADFSFIHSLFAHFEEPLPSEIAGRLPDNIKRLTEFVWNVHRAYRVSLERFPGLTESWKAFTSTILLPLLRQTVNQGSGVLMDYARDLVALVQQPVFFQETPKFKEALSALVERYFRPLPPLETLAQPHHVPHADLEPPTYEREPGPPVPPEPIQNAESLLANTNLLDAVLDNLRRFVQLQEEINSGVTIETPNTRVEQYAHRVEQVYELKPRVLPTLANDSSYVFFVTHPRQSAIRHYAELVNVVKEPINALRKIAENAIRSDLTRELSSSGRLNTHLLPKALAANISPFMRIEPEEERSLHLVVLVDESGSMGTSIYGLTDISQGRSGEPFLGAASGVASNRAFLAKLTSIILYEGLKNADVRMQFFGYGDTALPPPLDELGNHEYVRELVLPYALATITHKSNNGDLSALSHAFGVLRASPAKHRVVIYLADGEISSSRLVEAFRKVTSSGIKVYWLDLSGRKRPYSSSALAAARRFVVNTFDDVLKAIQAIFEEVAEWYM</sequence>
<dbReference type="RefSeq" id="YP_001467903.1">
    <property type="nucleotide sequence ID" value="NC_009803.1"/>
</dbReference>
<evidence type="ECO:0000313" key="4">
    <source>
        <dbReference type="Proteomes" id="UP000001132"/>
    </source>
</evidence>
<dbReference type="Gene3D" id="3.40.50.410">
    <property type="entry name" value="von Willebrand factor, type A domain"/>
    <property type="match status" value="1"/>
</dbReference>
<dbReference type="InterPro" id="IPR002035">
    <property type="entry name" value="VWF_A"/>
</dbReference>
<feature type="domain" description="VWFA" evidence="2">
    <location>
        <begin position="362"/>
        <end position="558"/>
    </location>
</feature>
<accession>A7XX77</accession>
<feature type="compositionally biased region" description="Basic and acidic residues" evidence="1">
    <location>
        <begin position="191"/>
        <end position="204"/>
    </location>
</feature>
<feature type="region of interest" description="Disordered" evidence="1">
    <location>
        <begin position="185"/>
        <end position="208"/>
    </location>
</feature>
<name>A7XX77_BP234</name>
<reference evidence="3 4" key="1">
    <citation type="journal article" date="2008" name="J. Mol. Biol.">
        <title>Genome comparison and proteomic characterization of Thermus thermophilus bacteriophages P23-45 and P74-26: siphoviruses with triplex-forming sequences and the longest known tails.</title>
        <authorList>
            <person name="Minakhin L."/>
            <person name="Goel M."/>
            <person name="Berdygulova Z."/>
            <person name="Ramanculov E."/>
            <person name="Florens L."/>
            <person name="Glazko G."/>
            <person name="Karamychev V.N."/>
            <person name="Slesarev A.I."/>
            <person name="Kozyavkin S.A."/>
            <person name="Khromov I."/>
            <person name="Ackermann H.W."/>
            <person name="Washburn M."/>
            <person name="Mushegian A."/>
            <person name="Severinov K."/>
        </authorList>
    </citation>
    <scope>NUCLEOTIDE SEQUENCE</scope>
</reference>
<dbReference type="GeneID" id="5600419"/>
<proteinExistence type="predicted"/>
<evidence type="ECO:0000259" key="2">
    <source>
        <dbReference type="PROSITE" id="PS50234"/>
    </source>
</evidence>
<dbReference type="KEGG" id="vg:5600419"/>
<dbReference type="SUPFAM" id="SSF53300">
    <property type="entry name" value="vWA-like"/>
    <property type="match status" value="1"/>
</dbReference>
<dbReference type="SMART" id="SM00327">
    <property type="entry name" value="VWA"/>
    <property type="match status" value="1"/>
</dbReference>
<protein>
    <submittedName>
        <fullName evidence="3">von Willebrand factor type A domain</fullName>
    </submittedName>
</protein>
<evidence type="ECO:0000256" key="1">
    <source>
        <dbReference type="SAM" id="MobiDB-lite"/>
    </source>
</evidence>
<dbReference type="Proteomes" id="UP000001132">
    <property type="component" value="Segment"/>
</dbReference>
<gene>
    <name evidence="3" type="ORF">P23p50</name>
</gene>
<dbReference type="CDD" id="cd00198">
    <property type="entry name" value="vWFA"/>
    <property type="match status" value="1"/>
</dbReference>
<keyword evidence="4" id="KW-1185">Reference proteome</keyword>
<dbReference type="PROSITE" id="PS50234">
    <property type="entry name" value="VWFA"/>
    <property type="match status" value="1"/>
</dbReference>
<organismHost>
    <name type="scientific">Thermus thermophilus</name>
    <dbReference type="NCBI Taxonomy" id="274"/>
</organismHost>
<organism evidence="3 4">
    <name type="scientific">Thermus virus P23-45</name>
    <name type="common">Thermus thermophilus phage P23-45</name>
    <dbReference type="NCBI Taxonomy" id="2914006"/>
    <lineage>
        <taxon>Viruses</taxon>
        <taxon>Duplodnaviria</taxon>
        <taxon>Heunggongvirae</taxon>
        <taxon>Uroviricota</taxon>
        <taxon>Caudoviricetes</taxon>
        <taxon>Oshimavirus</taxon>
        <taxon>Oshimavirus P2345</taxon>
    </lineage>
</organism>